<evidence type="ECO:0000313" key="2">
    <source>
        <dbReference type="Proteomes" id="UP000196102"/>
    </source>
</evidence>
<dbReference type="Proteomes" id="UP000196102">
    <property type="component" value="Unassembled WGS sequence"/>
</dbReference>
<dbReference type="GO" id="GO:0008483">
    <property type="term" value="F:transaminase activity"/>
    <property type="evidence" value="ECO:0007669"/>
    <property type="project" value="UniProtKB-KW"/>
</dbReference>
<dbReference type="RefSeq" id="WP_303686428.1">
    <property type="nucleotide sequence ID" value="NZ_CAJXYO010000058.1"/>
</dbReference>
<proteinExistence type="predicted"/>
<name>A0A1Z8B1Q9_9FLAO</name>
<reference evidence="2" key="1">
    <citation type="journal article" date="2017" name="Proc. Natl. Acad. Sci. U.S.A.">
        <title>Simulation of Deepwater Horizon oil plume reveals substrate specialization within a complex community of hydrocarbon-degraders.</title>
        <authorList>
            <person name="Hu P."/>
            <person name="Dubinsky E.A."/>
            <person name="Probst A.J."/>
            <person name="Wang J."/>
            <person name="Sieber C.M.K."/>
            <person name="Tom L.M."/>
            <person name="Gardinali P."/>
            <person name="Banfield J.F."/>
            <person name="Atlas R.M."/>
            <person name="Andersen G.L."/>
        </authorList>
    </citation>
    <scope>NUCLEOTIDE SEQUENCE [LARGE SCALE GENOMIC DNA]</scope>
</reference>
<organism evidence="1 2">
    <name type="scientific">Nonlabens dokdonensis</name>
    <dbReference type="NCBI Taxonomy" id="328515"/>
    <lineage>
        <taxon>Bacteria</taxon>
        <taxon>Pseudomonadati</taxon>
        <taxon>Bacteroidota</taxon>
        <taxon>Flavobacteriia</taxon>
        <taxon>Flavobacteriales</taxon>
        <taxon>Flavobacteriaceae</taxon>
        <taxon>Nonlabens</taxon>
    </lineage>
</organism>
<protein>
    <submittedName>
        <fullName evidence="1">Aminotransferase</fullName>
    </submittedName>
</protein>
<keyword evidence="1" id="KW-0808">Transferase</keyword>
<dbReference type="AlphaFoldDB" id="A0A1Z8B1Q9"/>
<comment type="caution">
    <text evidence="1">The sequence shown here is derived from an EMBL/GenBank/DDBJ whole genome shotgun (WGS) entry which is preliminary data.</text>
</comment>
<dbReference type="EMBL" id="MAAX01000092">
    <property type="protein sequence ID" value="OUS16501.1"/>
    <property type="molecule type" value="Genomic_DNA"/>
</dbReference>
<sequence length="161" mass="18656">MKIISSSGKGNFKLIKNDDEVCELAYTNWFSEKAQTALNGNNIVIKPKNIWTSKVDIFKNESQIGDITFNLKGHMVIRLQKANGKEFNYLLKNKAKWKLRFEVFNESETHQFSLNSVNNWTKLNYDYDVEMADYNSEFEIEELLIYCGYAANLYLAIISAV</sequence>
<keyword evidence="1" id="KW-0032">Aminotransferase</keyword>
<evidence type="ECO:0000313" key="1">
    <source>
        <dbReference type="EMBL" id="OUS16501.1"/>
    </source>
</evidence>
<gene>
    <name evidence="1" type="ORF">A9Q93_05655</name>
</gene>
<accession>A0A1Z8B1Q9</accession>